<evidence type="ECO:0000259" key="1">
    <source>
        <dbReference type="Pfam" id="PF07693"/>
    </source>
</evidence>
<proteinExistence type="predicted"/>
<accession>A0A4R0P087</accession>
<dbReference type="InterPro" id="IPR052754">
    <property type="entry name" value="NTPase_KAP_P-loop"/>
</dbReference>
<reference evidence="2 3" key="1">
    <citation type="submission" date="2019-02" db="EMBL/GenBank/DDBJ databases">
        <title>Pedobacter sp. RP-3-11 sp. nov., isolated from Arctic soil.</title>
        <authorList>
            <person name="Dahal R.H."/>
        </authorList>
    </citation>
    <scope>NUCLEOTIDE SEQUENCE [LARGE SCALE GENOMIC DNA]</scope>
    <source>
        <strain evidence="2 3">RP-3-11</strain>
    </source>
</reference>
<dbReference type="AlphaFoldDB" id="A0A4R0P087"/>
<sequence length="623" mass="70562">MWSDNETSEDLLGFKVHADLLIDVINDDSVLPITVGVFGDWGSGKSSILKIIANELSDDDDGLKDGTLVLYFNGWVFEGYEDAKSALLETIIERFAKHKTLSNKVKDSAVKLFKSVNWMRVAKLGFSNVILPGAAAMLTGGTSLVPHLIGKFANFKPADLAEKLTGEDSDKFLESIIKEQSEETMVVRQFRDDFDEMIQKSEIKKLVVIIDDLDRCSPDRIIENLEAIKLFLNVDKTAFIIGADPRIVRHAIEFRYKTDSIQRADDRETRNQRIVSDYLEKLIQLPYNLPRLSDSEVETYMTLLFCKISLGDSYTSVLAEFCRQREENRYGTFGFGDIESLITPQEKDKLNNSISLIASLSSIITSGLNGNPRQVKRFLNTFMLRSRLVKVAKIGDFKFDVLAKLMVLEYSAASLFRQIYKWQSTQGGEPKEILELEKLVEEKDTTTLSANYKEWSSAEIMQWLAVSPKLEGVDLRDYYWISRDQLNSSISGSSLIPTYLRTLAKSLLDHGSGSILKAIVDDQVIGKLAESEREILYSLLEKEVIKSTENTTYHKVFIQFIESDTPGSIDAYERLIAKIDHNKVPFSLASLYKLAEKKNAGMTRIYNLFNSSSNIHKAIQRKR</sequence>
<name>A0A4R0P087_9SPHI</name>
<feature type="domain" description="KAP NTPase" evidence="1">
    <location>
        <begin position="15"/>
        <end position="388"/>
    </location>
</feature>
<keyword evidence="3" id="KW-1185">Reference proteome</keyword>
<protein>
    <submittedName>
        <fullName evidence="2">NTPase</fullName>
    </submittedName>
</protein>
<dbReference type="SUPFAM" id="SSF52540">
    <property type="entry name" value="P-loop containing nucleoside triphosphate hydrolases"/>
    <property type="match status" value="1"/>
</dbReference>
<dbReference type="PANTHER" id="PTHR22674:SF6">
    <property type="entry name" value="NTPASE KAP FAMILY P-LOOP DOMAIN-CONTAINING PROTEIN 1"/>
    <property type="match status" value="1"/>
</dbReference>
<dbReference type="Pfam" id="PF07693">
    <property type="entry name" value="KAP_NTPase"/>
    <property type="match status" value="1"/>
</dbReference>
<dbReference type="RefSeq" id="WP_131559091.1">
    <property type="nucleotide sequence ID" value="NZ_SJSN01000008.1"/>
</dbReference>
<organism evidence="2 3">
    <name type="scientific">Pedobacter frigidisoli</name>
    <dbReference type="NCBI Taxonomy" id="2530455"/>
    <lineage>
        <taxon>Bacteria</taxon>
        <taxon>Pseudomonadati</taxon>
        <taxon>Bacteroidota</taxon>
        <taxon>Sphingobacteriia</taxon>
        <taxon>Sphingobacteriales</taxon>
        <taxon>Sphingobacteriaceae</taxon>
        <taxon>Pedobacter</taxon>
    </lineage>
</organism>
<dbReference type="PANTHER" id="PTHR22674">
    <property type="entry name" value="NTPASE, KAP FAMILY P-LOOP DOMAIN-CONTAINING 1"/>
    <property type="match status" value="1"/>
</dbReference>
<comment type="caution">
    <text evidence="2">The sequence shown here is derived from an EMBL/GenBank/DDBJ whole genome shotgun (WGS) entry which is preliminary data.</text>
</comment>
<dbReference type="EMBL" id="SJSN01000008">
    <property type="protein sequence ID" value="TCD08600.1"/>
    <property type="molecule type" value="Genomic_DNA"/>
</dbReference>
<evidence type="ECO:0000313" key="3">
    <source>
        <dbReference type="Proteomes" id="UP000291485"/>
    </source>
</evidence>
<dbReference type="Gene3D" id="3.40.50.300">
    <property type="entry name" value="P-loop containing nucleotide triphosphate hydrolases"/>
    <property type="match status" value="1"/>
</dbReference>
<dbReference type="Proteomes" id="UP000291485">
    <property type="component" value="Unassembled WGS sequence"/>
</dbReference>
<dbReference type="InterPro" id="IPR027417">
    <property type="entry name" value="P-loop_NTPase"/>
</dbReference>
<dbReference type="OrthoDB" id="88903at2"/>
<evidence type="ECO:0000313" key="2">
    <source>
        <dbReference type="EMBL" id="TCD08600.1"/>
    </source>
</evidence>
<dbReference type="InterPro" id="IPR011646">
    <property type="entry name" value="KAP_P-loop"/>
</dbReference>
<gene>
    <name evidence="2" type="ORF">EZ449_12230</name>
</gene>